<gene>
    <name evidence="1" type="ORF">ERL59_00660</name>
</gene>
<dbReference type="AlphaFoldDB" id="A0A6N9Q085"/>
<accession>A0A6N9Q085</accession>
<name>A0A6N9Q085_9BACL</name>
<sequence length="76" mass="9032">MGNIDKRDRLKENPFSYKITKANKTMIYWDNRMIKTLSEKESKKFLFNIEGKDDYAIQLILAKLTGNFKRGNEKNK</sequence>
<organism evidence="1 2">
    <name type="scientific">Chengkuizengella marina</name>
    <dbReference type="NCBI Taxonomy" id="2507566"/>
    <lineage>
        <taxon>Bacteria</taxon>
        <taxon>Bacillati</taxon>
        <taxon>Bacillota</taxon>
        <taxon>Bacilli</taxon>
        <taxon>Bacillales</taxon>
        <taxon>Paenibacillaceae</taxon>
        <taxon>Chengkuizengella</taxon>
    </lineage>
</organism>
<dbReference type="EMBL" id="SIJB01000001">
    <property type="protein sequence ID" value="NBI27480.1"/>
    <property type="molecule type" value="Genomic_DNA"/>
</dbReference>
<reference evidence="1 2" key="1">
    <citation type="submission" date="2019-01" db="EMBL/GenBank/DDBJ databases">
        <title>Chengkuizengella sp. nov., isolated from deep-sea sediment of East Pacific Ocean.</title>
        <authorList>
            <person name="Yang J."/>
            <person name="Lai Q."/>
            <person name="Shao Z."/>
        </authorList>
    </citation>
    <scope>NUCLEOTIDE SEQUENCE [LARGE SCALE GENOMIC DNA]</scope>
    <source>
        <strain evidence="1 2">YPA3-1-1</strain>
    </source>
</reference>
<evidence type="ECO:0000313" key="2">
    <source>
        <dbReference type="Proteomes" id="UP000448943"/>
    </source>
</evidence>
<evidence type="ECO:0000313" key="1">
    <source>
        <dbReference type="EMBL" id="NBI27480.1"/>
    </source>
</evidence>
<dbReference type="RefSeq" id="WP_160643447.1">
    <property type="nucleotide sequence ID" value="NZ_SIJB01000001.1"/>
</dbReference>
<dbReference type="Proteomes" id="UP000448943">
    <property type="component" value="Unassembled WGS sequence"/>
</dbReference>
<proteinExistence type="predicted"/>
<comment type="caution">
    <text evidence="1">The sequence shown here is derived from an EMBL/GenBank/DDBJ whole genome shotgun (WGS) entry which is preliminary data.</text>
</comment>
<dbReference type="OrthoDB" id="1707920at2"/>
<keyword evidence="2" id="KW-1185">Reference proteome</keyword>
<protein>
    <submittedName>
        <fullName evidence="1">Uncharacterized protein</fullName>
    </submittedName>
</protein>